<dbReference type="GeneID" id="43594567"/>
<evidence type="ECO:0000313" key="2">
    <source>
        <dbReference type="EMBL" id="RDL41739.1"/>
    </source>
</evidence>
<dbReference type="Proteomes" id="UP000254866">
    <property type="component" value="Unassembled WGS sequence"/>
</dbReference>
<sequence>MSRTKWLAGLVVAACFAISISPAVGMKRFDHMFQDGMSNLVYVYVAGCISGAILVPFLTHALKRGAAYLFLSKDEGDHDLYRLDHGILNVEVPPASMWMNMGFWEQTTSFPAACRALLDEVLMAAGLLGPDRMPSSQSDSTRFRVIDLGFGCGDQSIYLAQLARKIRRTGDSATNSPRHYLLDSYVGLTIVPSQFRFANERLYSSSNTDGSRVKLFCADAAKPSTWTKDIHEAAADTSPKEDGTDVAPTTPNQATWVLALDTLYHFIPSREPIFRHAFGELNASIMAFDILLSDTPSLWDLILLRLVCFFAATPFSSFVTIAEYRNQLLAAGYDRNKIEIRDISDHVFAGMASFIERRDGELKNTGMTIGRYRAAGKVFKWWARSGIVRGCIVVARR</sequence>
<protein>
    <recommendedName>
        <fullName evidence="4">S-adenosyl-L-methionine-dependent methyltransferase</fullName>
    </recommendedName>
</protein>
<dbReference type="AlphaFoldDB" id="A0A370U1S7"/>
<dbReference type="OrthoDB" id="61390at2759"/>
<keyword evidence="1" id="KW-1133">Transmembrane helix</keyword>
<feature type="transmembrane region" description="Helical" evidence="1">
    <location>
        <begin position="41"/>
        <end position="62"/>
    </location>
</feature>
<reference evidence="2 3" key="1">
    <citation type="journal article" date="2018" name="IMA Fungus">
        <title>IMA Genome-F 9: Draft genome sequence of Annulohypoxylon stygium, Aspergillus mulundensis, Berkeleyomyces basicola (syn. Thielaviopsis basicola), Ceratocystis smalleyi, two Cercospora beticola strains, Coleophoma cylindrospora, Fusarium fracticaudum, Phialophora cf. hyalina, and Morchella septimelata.</title>
        <authorList>
            <person name="Wingfield B.D."/>
            <person name="Bills G.F."/>
            <person name="Dong Y."/>
            <person name="Huang W."/>
            <person name="Nel W.J."/>
            <person name="Swalarsk-Parry B.S."/>
            <person name="Vaghefi N."/>
            <person name="Wilken P.M."/>
            <person name="An Z."/>
            <person name="de Beer Z.W."/>
            <person name="De Vos L."/>
            <person name="Chen L."/>
            <person name="Duong T.A."/>
            <person name="Gao Y."/>
            <person name="Hammerbacher A."/>
            <person name="Kikkert J.R."/>
            <person name="Li Y."/>
            <person name="Li H."/>
            <person name="Li K."/>
            <person name="Li Q."/>
            <person name="Liu X."/>
            <person name="Ma X."/>
            <person name="Naidoo K."/>
            <person name="Pethybridge S.J."/>
            <person name="Sun J."/>
            <person name="Steenkamp E.T."/>
            <person name="van der Nest M.A."/>
            <person name="van Wyk S."/>
            <person name="Wingfield M.J."/>
            <person name="Xiong C."/>
            <person name="Yue Q."/>
            <person name="Zhang X."/>
        </authorList>
    </citation>
    <scope>NUCLEOTIDE SEQUENCE [LARGE SCALE GENOMIC DNA]</scope>
    <source>
        <strain evidence="2 3">BP 5553</strain>
    </source>
</reference>
<evidence type="ECO:0000313" key="3">
    <source>
        <dbReference type="Proteomes" id="UP000254866"/>
    </source>
</evidence>
<dbReference type="STRING" id="2656787.A0A370U1S7"/>
<evidence type="ECO:0000256" key="1">
    <source>
        <dbReference type="SAM" id="Phobius"/>
    </source>
</evidence>
<proteinExistence type="predicted"/>
<organism evidence="2 3">
    <name type="scientific">Venustampulla echinocandica</name>
    <dbReference type="NCBI Taxonomy" id="2656787"/>
    <lineage>
        <taxon>Eukaryota</taxon>
        <taxon>Fungi</taxon>
        <taxon>Dikarya</taxon>
        <taxon>Ascomycota</taxon>
        <taxon>Pezizomycotina</taxon>
        <taxon>Leotiomycetes</taxon>
        <taxon>Helotiales</taxon>
        <taxon>Pleuroascaceae</taxon>
        <taxon>Venustampulla</taxon>
    </lineage>
</organism>
<name>A0A370U1S7_9HELO</name>
<dbReference type="SUPFAM" id="SSF53335">
    <property type="entry name" value="S-adenosyl-L-methionine-dependent methyltransferases"/>
    <property type="match status" value="1"/>
</dbReference>
<dbReference type="Gene3D" id="3.40.50.150">
    <property type="entry name" value="Vaccinia Virus protein VP39"/>
    <property type="match status" value="1"/>
</dbReference>
<dbReference type="RefSeq" id="XP_031874395.1">
    <property type="nucleotide sequence ID" value="XM_032010341.1"/>
</dbReference>
<keyword evidence="1" id="KW-0472">Membrane</keyword>
<comment type="caution">
    <text evidence="2">The sequence shown here is derived from an EMBL/GenBank/DDBJ whole genome shotgun (WGS) entry which is preliminary data.</text>
</comment>
<dbReference type="InterPro" id="IPR029063">
    <property type="entry name" value="SAM-dependent_MTases_sf"/>
</dbReference>
<gene>
    <name evidence="2" type="ORF">BP5553_01718</name>
</gene>
<evidence type="ECO:0008006" key="4">
    <source>
        <dbReference type="Google" id="ProtNLM"/>
    </source>
</evidence>
<accession>A0A370U1S7</accession>
<keyword evidence="1" id="KW-0812">Transmembrane</keyword>
<keyword evidence="3" id="KW-1185">Reference proteome</keyword>
<dbReference type="EMBL" id="NPIC01000001">
    <property type="protein sequence ID" value="RDL41739.1"/>
    <property type="molecule type" value="Genomic_DNA"/>
</dbReference>